<keyword evidence="3" id="KW-0479">Metal-binding</keyword>
<gene>
    <name evidence="7" type="ORF">BDN71DRAFT_1588227</name>
</gene>
<accession>A0A9P6A0T3</accession>
<dbReference type="PANTHER" id="PTHR43161">
    <property type="entry name" value="SORBITOL DEHYDROGENASE"/>
    <property type="match status" value="1"/>
</dbReference>
<dbReference type="Proteomes" id="UP000807025">
    <property type="component" value="Unassembled WGS sequence"/>
</dbReference>
<dbReference type="GO" id="GO:0034079">
    <property type="term" value="P:butanediol biosynthetic process"/>
    <property type="evidence" value="ECO:0007669"/>
    <property type="project" value="TreeGrafter"/>
</dbReference>
<dbReference type="InterPro" id="IPR011032">
    <property type="entry name" value="GroES-like_sf"/>
</dbReference>
<dbReference type="OrthoDB" id="3941538at2759"/>
<dbReference type="CDD" id="cd08233">
    <property type="entry name" value="butanediol_DH_like"/>
    <property type="match status" value="1"/>
</dbReference>
<organism evidence="7 8">
    <name type="scientific">Pleurotus eryngii</name>
    <name type="common">Boletus of the steppes</name>
    <dbReference type="NCBI Taxonomy" id="5323"/>
    <lineage>
        <taxon>Eukaryota</taxon>
        <taxon>Fungi</taxon>
        <taxon>Dikarya</taxon>
        <taxon>Basidiomycota</taxon>
        <taxon>Agaricomycotina</taxon>
        <taxon>Agaricomycetes</taxon>
        <taxon>Agaricomycetidae</taxon>
        <taxon>Agaricales</taxon>
        <taxon>Pleurotineae</taxon>
        <taxon>Pleurotaceae</taxon>
        <taxon>Pleurotus</taxon>
    </lineage>
</organism>
<dbReference type="SUPFAM" id="SSF51735">
    <property type="entry name" value="NAD(P)-binding Rossmann-fold domains"/>
    <property type="match status" value="1"/>
</dbReference>
<dbReference type="SUPFAM" id="SSF50129">
    <property type="entry name" value="GroES-like"/>
    <property type="match status" value="1"/>
</dbReference>
<dbReference type="InterPro" id="IPR013154">
    <property type="entry name" value="ADH-like_N"/>
</dbReference>
<comment type="similarity">
    <text evidence="2">Belongs to the zinc-containing alcohol dehydrogenase family.</text>
</comment>
<dbReference type="AlphaFoldDB" id="A0A9P6A0T3"/>
<dbReference type="PANTHER" id="PTHR43161:SF23">
    <property type="entry name" value="(R,R)-BUTANEDIOL DEHYDROGENASE-RELATED"/>
    <property type="match status" value="1"/>
</dbReference>
<evidence type="ECO:0000259" key="6">
    <source>
        <dbReference type="SMART" id="SM00829"/>
    </source>
</evidence>
<evidence type="ECO:0000256" key="4">
    <source>
        <dbReference type="ARBA" id="ARBA00022833"/>
    </source>
</evidence>
<dbReference type="InterPro" id="IPR036291">
    <property type="entry name" value="NAD(P)-bd_dom_sf"/>
</dbReference>
<dbReference type="EMBL" id="MU154543">
    <property type="protein sequence ID" value="KAF9497524.1"/>
    <property type="molecule type" value="Genomic_DNA"/>
</dbReference>
<name>A0A9P6A0T3_PLEER</name>
<keyword evidence="4" id="KW-0862">Zinc</keyword>
<reference evidence="7" key="1">
    <citation type="submission" date="2020-11" db="EMBL/GenBank/DDBJ databases">
        <authorList>
            <consortium name="DOE Joint Genome Institute"/>
            <person name="Ahrendt S."/>
            <person name="Riley R."/>
            <person name="Andreopoulos W."/>
            <person name="Labutti K."/>
            <person name="Pangilinan J."/>
            <person name="Ruiz-Duenas F.J."/>
            <person name="Barrasa J.M."/>
            <person name="Sanchez-Garcia M."/>
            <person name="Camarero S."/>
            <person name="Miyauchi S."/>
            <person name="Serrano A."/>
            <person name="Linde D."/>
            <person name="Babiker R."/>
            <person name="Drula E."/>
            <person name="Ayuso-Fernandez I."/>
            <person name="Pacheco R."/>
            <person name="Padilla G."/>
            <person name="Ferreira P."/>
            <person name="Barriuso J."/>
            <person name="Kellner H."/>
            <person name="Castanera R."/>
            <person name="Alfaro M."/>
            <person name="Ramirez L."/>
            <person name="Pisabarro A.G."/>
            <person name="Kuo A."/>
            <person name="Tritt A."/>
            <person name="Lipzen A."/>
            <person name="He G."/>
            <person name="Yan M."/>
            <person name="Ng V."/>
            <person name="Cullen D."/>
            <person name="Martin F."/>
            <person name="Rosso M.-N."/>
            <person name="Henrissat B."/>
            <person name="Hibbett D."/>
            <person name="Martinez A.T."/>
            <person name="Grigoriev I.V."/>
        </authorList>
    </citation>
    <scope>NUCLEOTIDE SEQUENCE</scope>
    <source>
        <strain evidence="7">ATCC 90797</strain>
    </source>
</reference>
<dbReference type="GO" id="GO:0046872">
    <property type="term" value="F:metal ion binding"/>
    <property type="evidence" value="ECO:0007669"/>
    <property type="project" value="UniProtKB-KW"/>
</dbReference>
<evidence type="ECO:0000313" key="7">
    <source>
        <dbReference type="EMBL" id="KAF9497524.1"/>
    </source>
</evidence>
<dbReference type="Pfam" id="PF08240">
    <property type="entry name" value="ADH_N"/>
    <property type="match status" value="1"/>
</dbReference>
<evidence type="ECO:0000256" key="3">
    <source>
        <dbReference type="ARBA" id="ARBA00022723"/>
    </source>
</evidence>
<dbReference type="Gene3D" id="3.40.50.720">
    <property type="entry name" value="NAD(P)-binding Rossmann-like Domain"/>
    <property type="match status" value="1"/>
</dbReference>
<dbReference type="GO" id="GO:0005737">
    <property type="term" value="C:cytoplasm"/>
    <property type="evidence" value="ECO:0007669"/>
    <property type="project" value="TreeGrafter"/>
</dbReference>
<keyword evidence="5" id="KW-0560">Oxidoreductase</keyword>
<keyword evidence="8" id="KW-1185">Reference proteome</keyword>
<dbReference type="SMART" id="SM00829">
    <property type="entry name" value="PKS_ER"/>
    <property type="match status" value="1"/>
</dbReference>
<evidence type="ECO:0000256" key="1">
    <source>
        <dbReference type="ARBA" id="ARBA00001947"/>
    </source>
</evidence>
<dbReference type="Gene3D" id="3.90.180.10">
    <property type="entry name" value="Medium-chain alcohol dehydrogenases, catalytic domain"/>
    <property type="match status" value="1"/>
</dbReference>
<evidence type="ECO:0000313" key="8">
    <source>
        <dbReference type="Proteomes" id="UP000807025"/>
    </source>
</evidence>
<evidence type="ECO:0000256" key="2">
    <source>
        <dbReference type="ARBA" id="ARBA00008072"/>
    </source>
</evidence>
<dbReference type="InterPro" id="IPR013149">
    <property type="entry name" value="ADH-like_C"/>
</dbReference>
<dbReference type="GO" id="GO:0000721">
    <property type="term" value="F:(R,R)-butanediol dehydrogenase activity"/>
    <property type="evidence" value="ECO:0007669"/>
    <property type="project" value="TreeGrafter"/>
</dbReference>
<feature type="domain" description="Enoyl reductase (ER)" evidence="6">
    <location>
        <begin position="10"/>
        <end position="356"/>
    </location>
</feature>
<comment type="cofactor">
    <cofactor evidence="1">
        <name>Zn(2+)</name>
        <dbReference type="ChEBI" id="CHEBI:29105"/>
    </cofactor>
</comment>
<dbReference type="Pfam" id="PF00107">
    <property type="entry name" value="ADH_zinc_N"/>
    <property type="match status" value="1"/>
</dbReference>
<comment type="caution">
    <text evidence="7">The sequence shown here is derived from an EMBL/GenBank/DDBJ whole genome shotgun (WGS) entry which is preliminary data.</text>
</comment>
<sequence>MKAARYYAPGDIRIEDIPVPSLKDGQVKVRIAWNGICGSDIHAYLAGLPKFPTLTTPGPLSGETLPVTLGHEFSGTIVELGAGTDGRFAVGQNVCVEPIMSCRREGSCWPCHEGFHNLCPLVNSIGIGGWGGGLSEIVCVDQDTVHILPEGISLEVGACLEPLAVAWHAVKRSGYKAGDTALILGAGPIGLFLLKVLRAIDPNSIIVVSEPAALRLEVASQHGATITANPLESDIPSIITKATNGKGIDHAFDAAGVQSGIDLTLKCVRPRGSVMLVALWETSPKIDLNSVLRREINITGSICYDRVHEEVLEALKDGRISDIDSLITSRIALDNVVEQGIKALIQEKDKQVKILVSLIELKDGISGRP</sequence>
<protein>
    <submittedName>
        <fullName evidence="7">Alcohol dehydrogenase GroES domain protein</fullName>
    </submittedName>
</protein>
<dbReference type="InterPro" id="IPR020843">
    <property type="entry name" value="ER"/>
</dbReference>
<proteinExistence type="inferred from homology"/>
<evidence type="ECO:0000256" key="5">
    <source>
        <dbReference type="ARBA" id="ARBA00023002"/>
    </source>
</evidence>